<dbReference type="Proteomes" id="UP001591681">
    <property type="component" value="Unassembled WGS sequence"/>
</dbReference>
<organism evidence="3 4">
    <name type="scientific">Coilia grayii</name>
    <name type="common">Gray's grenadier anchovy</name>
    <dbReference type="NCBI Taxonomy" id="363190"/>
    <lineage>
        <taxon>Eukaryota</taxon>
        <taxon>Metazoa</taxon>
        <taxon>Chordata</taxon>
        <taxon>Craniata</taxon>
        <taxon>Vertebrata</taxon>
        <taxon>Euteleostomi</taxon>
        <taxon>Actinopterygii</taxon>
        <taxon>Neopterygii</taxon>
        <taxon>Teleostei</taxon>
        <taxon>Clupei</taxon>
        <taxon>Clupeiformes</taxon>
        <taxon>Clupeoidei</taxon>
        <taxon>Engraulidae</taxon>
        <taxon>Coilinae</taxon>
        <taxon>Coilia</taxon>
    </lineage>
</organism>
<evidence type="ECO:0000256" key="2">
    <source>
        <dbReference type="SAM" id="MobiDB-lite"/>
    </source>
</evidence>
<feature type="compositionally biased region" description="Basic residues" evidence="2">
    <location>
        <begin position="532"/>
        <end position="543"/>
    </location>
</feature>
<dbReference type="PANTHER" id="PTHR47115">
    <property type="entry name" value="COILED-COIL DOMAIN-CONTAINING PROTEIN 183"/>
    <property type="match status" value="1"/>
</dbReference>
<evidence type="ECO:0000313" key="4">
    <source>
        <dbReference type="Proteomes" id="UP001591681"/>
    </source>
</evidence>
<dbReference type="PANTHER" id="PTHR47115:SF1">
    <property type="entry name" value="COILED-COIL DOMAIN-CONTAINING PROTEIN 183"/>
    <property type="match status" value="1"/>
</dbReference>
<feature type="region of interest" description="Disordered" evidence="2">
    <location>
        <begin position="487"/>
        <end position="543"/>
    </location>
</feature>
<feature type="compositionally biased region" description="Polar residues" evidence="2">
    <location>
        <begin position="493"/>
        <end position="506"/>
    </location>
</feature>
<keyword evidence="1" id="KW-0175">Coiled coil</keyword>
<evidence type="ECO:0000256" key="1">
    <source>
        <dbReference type="SAM" id="Coils"/>
    </source>
</evidence>
<accession>A0ABD1K0J6</accession>
<dbReference type="AlphaFoldDB" id="A0ABD1K0J6"/>
<keyword evidence="4" id="KW-1185">Reference proteome</keyword>
<feature type="region of interest" description="Disordered" evidence="2">
    <location>
        <begin position="234"/>
        <end position="273"/>
    </location>
</feature>
<feature type="coiled-coil region" evidence="1">
    <location>
        <begin position="323"/>
        <end position="364"/>
    </location>
</feature>
<comment type="caution">
    <text evidence="3">The sequence shown here is derived from an EMBL/GenBank/DDBJ whole genome shotgun (WGS) entry which is preliminary data.</text>
</comment>
<gene>
    <name evidence="3" type="ORF">ACEWY4_012435</name>
</gene>
<feature type="compositionally biased region" description="Basic and acidic residues" evidence="2">
    <location>
        <begin position="507"/>
        <end position="520"/>
    </location>
</feature>
<evidence type="ECO:0000313" key="3">
    <source>
        <dbReference type="EMBL" id="KAL2092637.1"/>
    </source>
</evidence>
<reference evidence="3 4" key="1">
    <citation type="submission" date="2024-09" db="EMBL/GenBank/DDBJ databases">
        <title>A chromosome-level genome assembly of Gray's grenadier anchovy, Coilia grayii.</title>
        <authorList>
            <person name="Fu Z."/>
        </authorList>
    </citation>
    <scope>NUCLEOTIDE SEQUENCE [LARGE SCALE GENOMIC DNA]</scope>
    <source>
        <strain evidence="3">G4</strain>
        <tissue evidence="3">Muscle</tissue>
    </source>
</reference>
<name>A0ABD1K0J6_9TELE</name>
<dbReference type="InterPro" id="IPR043247">
    <property type="entry name" value="CCDC183"/>
</dbReference>
<feature type="coiled-coil region" evidence="1">
    <location>
        <begin position="88"/>
        <end position="115"/>
    </location>
</feature>
<protein>
    <submittedName>
        <fullName evidence="3">Uncharacterized protein</fullName>
    </submittedName>
</protein>
<proteinExistence type="predicted"/>
<dbReference type="EMBL" id="JBHFQA010000010">
    <property type="protein sequence ID" value="KAL2092637.1"/>
    <property type="molecule type" value="Genomic_DNA"/>
</dbReference>
<sequence length="543" mass="62945">MDCFSDDMGSPDTESIRALSLREQRLRIEQQEKQNQTEFNAVREIFENEQKLPRAARTLGNSLPNPKPGLQSIVEKQQRRLCTMVEQYNALQHTLRLRESQLQKMERTMKCLELDSNPDMDERHYDQARQILDHGIYNRVRQLENCLEKMSIKITEAENIHNTYIEVQEHLRREVRETPLVLEKLQSAVIRGQTELSHVAQMSHAAQAAVESTKGMLVQLERQLVMERRALESELHSKHQEKKKEVEARMEREDGERRVSHAPGKLKDQRKADGAKDALTDIIDSAAFREVQQSATQPNTQQSHVKLVKEMDYLKEALSCTDLQELESRLVSQRAMREQLHTQIRQCEEQIAQRQQGLATLELQYAQSKFKPGAGSGRYKQMQAALYAELEQERQRCWEWEAKLGKARTVLQRVEQGVNNLFYLMTCLSNQEEATEAPRDAVEKLQEIDSRLPSLPASELEQTKEGGGSDKLWTFLVQSTMMEPRNCKRANSPAYNSNTEDTFQFRSQEEDYSLSRDEIKRRNKQLIEASQPKKKAHKSPKKS</sequence>